<dbReference type="EMBL" id="CADCTI010000234">
    <property type="protein sequence ID" value="CAA9264086.1"/>
    <property type="molecule type" value="Genomic_DNA"/>
</dbReference>
<accession>A0A6J4J021</accession>
<evidence type="ECO:0000313" key="2">
    <source>
        <dbReference type="EMBL" id="CAA9264086.1"/>
    </source>
</evidence>
<feature type="region of interest" description="Disordered" evidence="1">
    <location>
        <begin position="1"/>
        <end position="56"/>
    </location>
</feature>
<gene>
    <name evidence="2" type="ORF">AVDCRST_MAG57-2800</name>
</gene>
<protein>
    <submittedName>
        <fullName evidence="2">Uncharacterized protein</fullName>
    </submittedName>
</protein>
<name>A0A6J4J021_9ACTN</name>
<evidence type="ECO:0000256" key="1">
    <source>
        <dbReference type="SAM" id="MobiDB-lite"/>
    </source>
</evidence>
<sequence length="56" mass="5438">MTMPDEDDAGSDRDAAPLGAETAPPADPESQGGEPGPASGVAGPSYPPAETEPDAS</sequence>
<organism evidence="2">
    <name type="scientific">uncultured Blastococcus sp</name>
    <dbReference type="NCBI Taxonomy" id="217144"/>
    <lineage>
        <taxon>Bacteria</taxon>
        <taxon>Bacillati</taxon>
        <taxon>Actinomycetota</taxon>
        <taxon>Actinomycetes</taxon>
        <taxon>Geodermatophilales</taxon>
        <taxon>Geodermatophilaceae</taxon>
        <taxon>Blastococcus</taxon>
        <taxon>environmental samples</taxon>
    </lineage>
</organism>
<proteinExistence type="predicted"/>
<dbReference type="AlphaFoldDB" id="A0A6J4J021"/>
<reference evidence="2" key="1">
    <citation type="submission" date="2020-02" db="EMBL/GenBank/DDBJ databases">
        <authorList>
            <person name="Meier V. D."/>
        </authorList>
    </citation>
    <scope>NUCLEOTIDE SEQUENCE</scope>
    <source>
        <strain evidence="2">AVDCRST_MAG57</strain>
    </source>
</reference>